<protein>
    <submittedName>
        <fullName evidence="6">LysR family transcriptional regulator</fullName>
    </submittedName>
</protein>
<dbReference type="InterPro" id="IPR036388">
    <property type="entry name" value="WH-like_DNA-bd_sf"/>
</dbReference>
<evidence type="ECO:0000256" key="1">
    <source>
        <dbReference type="ARBA" id="ARBA00009437"/>
    </source>
</evidence>
<evidence type="ECO:0000313" key="6">
    <source>
        <dbReference type="EMBL" id="MBE7695748.1"/>
    </source>
</evidence>
<reference evidence="6 7" key="1">
    <citation type="journal article" date="2020" name="Int. J. Syst. Evol. Microbiol.">
        <title>Tenacibaculum piscium sp. nov., isolated from skin ulcers of sea-farmed fish, and description of Tenacibaculum finnmarkense sp. nov. with subdivision into genomovars finnmarkense and ulcerans.</title>
        <authorList>
            <person name="Olsen A.B."/>
            <person name="Spilsberg B."/>
            <person name="Nilsen H.K."/>
            <person name="Lagesen K."/>
            <person name="Gulla S."/>
            <person name="Avendano-Herrera R."/>
            <person name="Irgang R."/>
            <person name="Duchaud E."/>
            <person name="Colquhoun D.J."/>
        </authorList>
    </citation>
    <scope>NUCLEOTIDE SEQUENCE [LARGE SCALE GENOMIC DNA]</scope>
    <source>
        <strain evidence="6 7">TNO037</strain>
    </source>
</reference>
<proteinExistence type="inferred from homology"/>
<dbReference type="InterPro" id="IPR036390">
    <property type="entry name" value="WH_DNA-bd_sf"/>
</dbReference>
<dbReference type="PROSITE" id="PS50931">
    <property type="entry name" value="HTH_LYSR"/>
    <property type="match status" value="1"/>
</dbReference>
<dbReference type="GO" id="GO:0005829">
    <property type="term" value="C:cytosol"/>
    <property type="evidence" value="ECO:0007669"/>
    <property type="project" value="TreeGrafter"/>
</dbReference>
<dbReference type="InterPro" id="IPR000847">
    <property type="entry name" value="LysR_HTH_N"/>
</dbReference>
<gene>
    <name evidence="6" type="ORF">F7645_09995</name>
</gene>
<dbReference type="SUPFAM" id="SSF53850">
    <property type="entry name" value="Periplasmic binding protein-like II"/>
    <property type="match status" value="1"/>
</dbReference>
<comment type="similarity">
    <text evidence="1">Belongs to the LysR transcriptional regulatory family.</text>
</comment>
<comment type="caution">
    <text evidence="6">The sequence shown here is derived from an EMBL/GenBank/DDBJ whole genome shotgun (WGS) entry which is preliminary data.</text>
</comment>
<keyword evidence="2" id="KW-0805">Transcription regulation</keyword>
<name>A0AAP1RH08_9FLAO</name>
<evidence type="ECO:0000256" key="2">
    <source>
        <dbReference type="ARBA" id="ARBA00023015"/>
    </source>
</evidence>
<dbReference type="GO" id="GO:0003677">
    <property type="term" value="F:DNA binding"/>
    <property type="evidence" value="ECO:0007669"/>
    <property type="project" value="UniProtKB-KW"/>
</dbReference>
<dbReference type="GO" id="GO:0003700">
    <property type="term" value="F:DNA-binding transcription factor activity"/>
    <property type="evidence" value="ECO:0007669"/>
    <property type="project" value="InterPro"/>
</dbReference>
<dbReference type="RefSeq" id="WP_101914511.1">
    <property type="nucleotide sequence ID" value="NZ_JAJHTL010000030.1"/>
</dbReference>
<dbReference type="SUPFAM" id="SSF46785">
    <property type="entry name" value="Winged helix' DNA-binding domain"/>
    <property type="match status" value="1"/>
</dbReference>
<dbReference type="AlphaFoldDB" id="A0AAP1RH08"/>
<evidence type="ECO:0000256" key="4">
    <source>
        <dbReference type="ARBA" id="ARBA00023163"/>
    </source>
</evidence>
<evidence type="ECO:0000256" key="3">
    <source>
        <dbReference type="ARBA" id="ARBA00023125"/>
    </source>
</evidence>
<dbReference type="Gene3D" id="1.10.10.10">
    <property type="entry name" value="Winged helix-like DNA-binding domain superfamily/Winged helix DNA-binding domain"/>
    <property type="match status" value="1"/>
</dbReference>
<organism evidence="6 7">
    <name type="scientific">Tenacibaculum finnmarkense genomovar finnmarkense</name>
    <dbReference type="NCBI Taxonomy" id="1458503"/>
    <lineage>
        <taxon>Bacteria</taxon>
        <taxon>Pseudomonadati</taxon>
        <taxon>Bacteroidota</taxon>
        <taxon>Flavobacteriia</taxon>
        <taxon>Flavobacteriales</taxon>
        <taxon>Flavobacteriaceae</taxon>
        <taxon>Tenacibaculum</taxon>
        <taxon>Tenacibaculum finnmarkense</taxon>
    </lineage>
</organism>
<dbReference type="EMBL" id="WXXV01000013">
    <property type="protein sequence ID" value="MBE7695748.1"/>
    <property type="molecule type" value="Genomic_DNA"/>
</dbReference>
<dbReference type="Pfam" id="PF03466">
    <property type="entry name" value="LysR_substrate"/>
    <property type="match status" value="1"/>
</dbReference>
<evidence type="ECO:0000259" key="5">
    <source>
        <dbReference type="PROSITE" id="PS50931"/>
    </source>
</evidence>
<sequence>MNIQQFQYVLAVVDSENFETAAEKCFITQSTLSTMIGRLEGEIGIKIFNRKTKPVSITTEGVKIIERFRIIDNEIGQLEDVIQELKGEMVGELKIGIIPTIAPYLLPLFLQKFAQKFPLVKIIVKEIPTAQIIKSLKNRSLDIGLLALPIADNELTEQELYVEPFLVYDCRAHKTLSKISINNLDYSKLWLLQEGHCLRTQVYQICELLNESSKCELNFEFESGSMDSLLRFTKSNKGMTIIPFLASIDFPSEDKKNILEFKTPIPSRSVGVLTHKFFVKKRLANELKKIIQDSVLELLPKIKEVEIIKPV</sequence>
<accession>A0AAP1RH08</accession>
<dbReference type="Gene3D" id="3.40.190.10">
    <property type="entry name" value="Periplasmic binding protein-like II"/>
    <property type="match status" value="2"/>
</dbReference>
<dbReference type="PANTHER" id="PTHR30419">
    <property type="entry name" value="HTH-TYPE TRANSCRIPTIONAL REGULATOR YBHD"/>
    <property type="match status" value="1"/>
</dbReference>
<dbReference type="InterPro" id="IPR050950">
    <property type="entry name" value="HTH-type_LysR_regulators"/>
</dbReference>
<evidence type="ECO:0000313" key="7">
    <source>
        <dbReference type="Proteomes" id="UP000806077"/>
    </source>
</evidence>
<dbReference type="CDD" id="cd08411">
    <property type="entry name" value="PBP2_OxyR"/>
    <property type="match status" value="1"/>
</dbReference>
<dbReference type="Pfam" id="PF00126">
    <property type="entry name" value="HTH_1"/>
    <property type="match status" value="1"/>
</dbReference>
<dbReference type="PRINTS" id="PR00039">
    <property type="entry name" value="HTHLYSR"/>
</dbReference>
<keyword evidence="3" id="KW-0238">DNA-binding</keyword>
<dbReference type="Proteomes" id="UP000806077">
    <property type="component" value="Unassembled WGS sequence"/>
</dbReference>
<dbReference type="PANTHER" id="PTHR30419:SF29">
    <property type="entry name" value="LYSR-FAMILY TRANSCRIPTIONAL REGULATOR"/>
    <property type="match status" value="1"/>
</dbReference>
<dbReference type="InterPro" id="IPR005119">
    <property type="entry name" value="LysR_subst-bd"/>
</dbReference>
<keyword evidence="7" id="KW-1185">Reference proteome</keyword>
<feature type="domain" description="HTH lysR-type" evidence="5">
    <location>
        <begin position="1"/>
        <end position="58"/>
    </location>
</feature>
<keyword evidence="4" id="KW-0804">Transcription</keyword>